<protein>
    <submittedName>
        <fullName evidence="2">Antibiotic biosynthesis monooxygenase family protein</fullName>
        <ecNumber evidence="2">1.14.-.-</ecNumber>
    </submittedName>
</protein>
<reference evidence="3" key="1">
    <citation type="journal article" date="2019" name="Int. J. Syst. Evol. Microbiol.">
        <title>The Global Catalogue of Microorganisms (GCM) 10K type strain sequencing project: providing services to taxonomists for standard genome sequencing and annotation.</title>
        <authorList>
            <consortium name="The Broad Institute Genomics Platform"/>
            <consortium name="The Broad Institute Genome Sequencing Center for Infectious Disease"/>
            <person name="Wu L."/>
            <person name="Ma J."/>
        </authorList>
    </citation>
    <scope>NUCLEOTIDE SEQUENCE [LARGE SCALE GENOMIC DNA]</scope>
    <source>
        <strain evidence="3">CCM 7043</strain>
    </source>
</reference>
<proteinExistence type="predicted"/>
<dbReference type="Proteomes" id="UP001597114">
    <property type="component" value="Unassembled WGS sequence"/>
</dbReference>
<dbReference type="InterPro" id="IPR007138">
    <property type="entry name" value="ABM_dom"/>
</dbReference>
<keyword evidence="2" id="KW-0503">Monooxygenase</keyword>
<evidence type="ECO:0000313" key="3">
    <source>
        <dbReference type="Proteomes" id="UP001597114"/>
    </source>
</evidence>
<name>A0ABW4F5Z0_9PSEU</name>
<dbReference type="EC" id="1.14.-.-" evidence="2"/>
<feature type="domain" description="ABM" evidence="1">
    <location>
        <begin position="1"/>
        <end position="77"/>
    </location>
</feature>
<evidence type="ECO:0000259" key="1">
    <source>
        <dbReference type="Pfam" id="PF03992"/>
    </source>
</evidence>
<dbReference type="Pfam" id="PF03992">
    <property type="entry name" value="ABM"/>
    <property type="match status" value="1"/>
</dbReference>
<dbReference type="InterPro" id="IPR011008">
    <property type="entry name" value="Dimeric_a/b-barrel"/>
</dbReference>
<organism evidence="2 3">
    <name type="scientific">Pseudonocardia yunnanensis</name>
    <dbReference type="NCBI Taxonomy" id="58107"/>
    <lineage>
        <taxon>Bacteria</taxon>
        <taxon>Bacillati</taxon>
        <taxon>Actinomycetota</taxon>
        <taxon>Actinomycetes</taxon>
        <taxon>Pseudonocardiales</taxon>
        <taxon>Pseudonocardiaceae</taxon>
        <taxon>Pseudonocardia</taxon>
    </lineage>
</organism>
<dbReference type="RefSeq" id="WP_344721542.1">
    <property type="nucleotide sequence ID" value="NZ_BAAAUS010000008.1"/>
</dbReference>
<keyword evidence="3" id="KW-1185">Reference proteome</keyword>
<accession>A0ABW4F5Z0</accession>
<dbReference type="GO" id="GO:0004497">
    <property type="term" value="F:monooxygenase activity"/>
    <property type="evidence" value="ECO:0007669"/>
    <property type="project" value="UniProtKB-KW"/>
</dbReference>
<sequence length="97" mass="10914">MITEFVTMEVRLGAEEAFSSAFGEVCGLLLVSVGCRSVKLVRGVEDPSRFVAIVEWDSVESSVQNFVDTVRYMAFAARLMPYFVQDPLVEHFDDRLT</sequence>
<dbReference type="SUPFAM" id="SSF54909">
    <property type="entry name" value="Dimeric alpha+beta barrel"/>
    <property type="match status" value="1"/>
</dbReference>
<dbReference type="EMBL" id="JBHUCO010000049">
    <property type="protein sequence ID" value="MFD1522799.1"/>
    <property type="molecule type" value="Genomic_DNA"/>
</dbReference>
<evidence type="ECO:0000313" key="2">
    <source>
        <dbReference type="EMBL" id="MFD1522799.1"/>
    </source>
</evidence>
<keyword evidence="2" id="KW-0560">Oxidoreductase</keyword>
<comment type="caution">
    <text evidence="2">The sequence shown here is derived from an EMBL/GenBank/DDBJ whole genome shotgun (WGS) entry which is preliminary data.</text>
</comment>
<gene>
    <name evidence="2" type="ORF">ACFSJD_35280</name>
</gene>
<dbReference type="Gene3D" id="3.30.70.100">
    <property type="match status" value="1"/>
</dbReference>